<organism evidence="1 2">
    <name type="scientific">Mariniradius sediminis</name>
    <dbReference type="NCBI Taxonomy" id="2909237"/>
    <lineage>
        <taxon>Bacteria</taxon>
        <taxon>Pseudomonadati</taxon>
        <taxon>Bacteroidota</taxon>
        <taxon>Cytophagia</taxon>
        <taxon>Cytophagales</taxon>
        <taxon>Cyclobacteriaceae</taxon>
        <taxon>Mariniradius</taxon>
    </lineage>
</organism>
<gene>
    <name evidence="1" type="ORF">L0U89_08645</name>
</gene>
<dbReference type="RefSeq" id="WP_234861170.1">
    <property type="nucleotide sequence ID" value="NZ_JAKEVZ010000005.1"/>
</dbReference>
<evidence type="ECO:0000313" key="1">
    <source>
        <dbReference type="EMBL" id="MCF1751137.1"/>
    </source>
</evidence>
<dbReference type="Proteomes" id="UP001201449">
    <property type="component" value="Unassembled WGS sequence"/>
</dbReference>
<name>A0ABS9BUK2_9BACT</name>
<comment type="caution">
    <text evidence="1">The sequence shown here is derived from an EMBL/GenBank/DDBJ whole genome shotgun (WGS) entry which is preliminary data.</text>
</comment>
<dbReference type="EMBL" id="JAKEVZ010000005">
    <property type="protein sequence ID" value="MCF1751137.1"/>
    <property type="molecule type" value="Genomic_DNA"/>
</dbReference>
<keyword evidence="2" id="KW-1185">Reference proteome</keyword>
<protein>
    <submittedName>
        <fullName evidence="1">Uncharacterized protein</fullName>
    </submittedName>
</protein>
<proteinExistence type="predicted"/>
<reference evidence="1 2" key="1">
    <citation type="submission" date="2022-01" db="EMBL/GenBank/DDBJ databases">
        <title>Mariniradius saccharolyticus sp. nov., isolated from sediment of a river.</title>
        <authorList>
            <person name="Liu H."/>
        </authorList>
    </citation>
    <scope>NUCLEOTIDE SEQUENCE [LARGE SCALE GENOMIC DNA]</scope>
    <source>
        <strain evidence="1 2">RY-2</strain>
    </source>
</reference>
<accession>A0ABS9BUK2</accession>
<sequence>MKTTITSIVLLLAMICKLDAQQLQQPLEDFPMSNRGYALLKSGEVIEGRIINSNSTRGITKVSLEDMSGTKHKISAEEIFEFAIAMNDAVRLQYMMERGSSVKKLLSKDQPTAKPKDFIIFRNTSVNGQKELLLQLLNPDFDEVFEVFYDPFARKTTSLEGEYIRWTGDKHRAFFISKNGGPLMKVKKGNYKKAFEVLFGDCPQVLSDVRKPKLEDLGNHILLYQNYCALN</sequence>
<evidence type="ECO:0000313" key="2">
    <source>
        <dbReference type="Proteomes" id="UP001201449"/>
    </source>
</evidence>